<comment type="caution">
    <text evidence="2">The sequence shown here is derived from an EMBL/GenBank/DDBJ whole genome shotgun (WGS) entry which is preliminary data.</text>
</comment>
<dbReference type="PANTHER" id="PTHR44086">
    <property type="entry name" value="THIOSULFATE SULFURTRANSFERASE RDL2, MITOCHONDRIAL-RELATED"/>
    <property type="match status" value="1"/>
</dbReference>
<dbReference type="SMART" id="SM00450">
    <property type="entry name" value="RHOD"/>
    <property type="match status" value="1"/>
</dbReference>
<reference evidence="2 3" key="1">
    <citation type="journal article" name="Sci. Rep.">
        <title>Genome-scale phylogenetic analyses confirm Olpidium as the closest living zoosporic fungus to the non-flagellated, terrestrial fungi.</title>
        <authorList>
            <person name="Chang Y."/>
            <person name="Rochon D."/>
            <person name="Sekimoto S."/>
            <person name="Wang Y."/>
            <person name="Chovatia M."/>
            <person name="Sandor L."/>
            <person name="Salamov A."/>
            <person name="Grigoriev I.V."/>
            <person name="Stajich J.E."/>
            <person name="Spatafora J.W."/>
        </authorList>
    </citation>
    <scope>NUCLEOTIDE SEQUENCE [LARGE SCALE GENOMIC DNA]</scope>
    <source>
        <strain evidence="2">S191</strain>
    </source>
</reference>
<dbReference type="OrthoDB" id="566238at2759"/>
<dbReference type="InterPro" id="IPR001763">
    <property type="entry name" value="Rhodanese-like_dom"/>
</dbReference>
<evidence type="ECO:0000313" key="2">
    <source>
        <dbReference type="EMBL" id="KAG5463287.1"/>
    </source>
</evidence>
<dbReference type="GO" id="GO:0005739">
    <property type="term" value="C:mitochondrion"/>
    <property type="evidence" value="ECO:0007669"/>
    <property type="project" value="TreeGrafter"/>
</dbReference>
<feature type="domain" description="Rhodanese" evidence="1">
    <location>
        <begin position="19"/>
        <end position="103"/>
    </location>
</feature>
<proteinExistence type="predicted"/>
<dbReference type="Gene3D" id="3.40.250.10">
    <property type="entry name" value="Rhodanese-like domain"/>
    <property type="match status" value="1"/>
</dbReference>
<protein>
    <submittedName>
        <fullName evidence="2">Rhodanese-like domain-containing protein</fullName>
    </submittedName>
</protein>
<dbReference type="Proteomes" id="UP000673691">
    <property type="component" value="Unassembled WGS sequence"/>
</dbReference>
<accession>A0A8H8A1G9</accession>
<dbReference type="PROSITE" id="PS50206">
    <property type="entry name" value="RHODANESE_3"/>
    <property type="match status" value="1"/>
</dbReference>
<evidence type="ECO:0000259" key="1">
    <source>
        <dbReference type="PROSITE" id="PS50206"/>
    </source>
</evidence>
<dbReference type="AlphaFoldDB" id="A0A8H8A1G9"/>
<evidence type="ECO:0000313" key="3">
    <source>
        <dbReference type="Proteomes" id="UP000673691"/>
    </source>
</evidence>
<organism evidence="2 3">
    <name type="scientific">Olpidium bornovanus</name>
    <dbReference type="NCBI Taxonomy" id="278681"/>
    <lineage>
        <taxon>Eukaryota</taxon>
        <taxon>Fungi</taxon>
        <taxon>Fungi incertae sedis</taxon>
        <taxon>Olpidiomycota</taxon>
        <taxon>Olpidiomycotina</taxon>
        <taxon>Olpidiomycetes</taxon>
        <taxon>Olpidiales</taxon>
        <taxon>Olpidiaceae</taxon>
        <taxon>Olpidium</taxon>
    </lineage>
</organism>
<dbReference type="GO" id="GO:0004792">
    <property type="term" value="F:thiosulfate-cyanide sulfurtransferase activity"/>
    <property type="evidence" value="ECO:0007669"/>
    <property type="project" value="TreeGrafter"/>
</dbReference>
<gene>
    <name evidence="2" type="ORF">BJ554DRAFT_523</name>
</gene>
<dbReference type="SUPFAM" id="SSF52821">
    <property type="entry name" value="Rhodanese/Cell cycle control phosphatase"/>
    <property type="match status" value="1"/>
</dbReference>
<dbReference type="PANTHER" id="PTHR44086:SF10">
    <property type="entry name" value="THIOSULFATE SULFURTRANSFERASE_RHODANESE-LIKE DOMAIN-CONTAINING PROTEIN 3"/>
    <property type="match status" value="1"/>
</dbReference>
<dbReference type="Pfam" id="PF00581">
    <property type="entry name" value="Rhodanese"/>
    <property type="match status" value="1"/>
</dbReference>
<keyword evidence="3" id="KW-1185">Reference proteome</keyword>
<name>A0A8H8A1G9_9FUNG</name>
<dbReference type="InterPro" id="IPR036873">
    <property type="entry name" value="Rhodanese-like_dom_sf"/>
</dbReference>
<sequence length="103" mass="11053">MPVSAGVNVFPFSRGSKGSADKVTLIDVRNPDETAHGVIPTAKLLPFPELQAALDPSLVTDEDFQDIYGFARPDSEDNIVFYCRSGVRSHIAASLALAAGYTR</sequence>
<dbReference type="EMBL" id="JAEFCI010000857">
    <property type="protein sequence ID" value="KAG5463287.1"/>
    <property type="molecule type" value="Genomic_DNA"/>
</dbReference>